<dbReference type="SMART" id="SM00149">
    <property type="entry name" value="PLCYc"/>
    <property type="match status" value="1"/>
</dbReference>
<keyword evidence="1 5" id="KW-0378">Hydrolase</keyword>
<dbReference type="GO" id="GO:0048015">
    <property type="term" value="P:phosphatidylinositol-mediated signaling"/>
    <property type="evidence" value="ECO:0007669"/>
    <property type="project" value="TreeGrafter"/>
</dbReference>
<feature type="binding site" evidence="7">
    <location>
        <position position="356"/>
    </location>
    <ligand>
        <name>Ca(2+)</name>
        <dbReference type="ChEBI" id="CHEBI:29108"/>
    </ligand>
</feature>
<feature type="region of interest" description="Disordered" evidence="10">
    <location>
        <begin position="807"/>
        <end position="879"/>
    </location>
</feature>
<dbReference type="PROSITE" id="PS50008">
    <property type="entry name" value="PIPLC_Y_DOMAIN"/>
    <property type="match status" value="1"/>
</dbReference>
<feature type="binding site" evidence="7">
    <location>
        <position position="276"/>
    </location>
    <ligand>
        <name>Ca(2+)</name>
        <dbReference type="ChEBI" id="CHEBI:29108"/>
    </ligand>
</feature>
<keyword evidence="9" id="KW-0175">Coiled coil</keyword>
<dbReference type="InterPro" id="IPR001192">
    <property type="entry name" value="PI-PLC_fam"/>
</dbReference>
<evidence type="ECO:0000256" key="4">
    <source>
        <dbReference type="ARBA" id="ARBA00023224"/>
    </source>
</evidence>
<evidence type="ECO:0000256" key="7">
    <source>
        <dbReference type="PIRSR" id="PIRSR000956-2"/>
    </source>
</evidence>
<dbReference type="InterPro" id="IPR053945">
    <property type="entry name" value="PLCB1-4-like_EFh"/>
</dbReference>
<sequence>MDFLDVSLIRDGRTGKHARLPKDTKLRDTITMGSMDVPLEEKMVTICYGTDLVNVQFINFAANSRDVAREWCANIFSYATNLISANLGPMASLEKAYAKLYYVTNADGKIAVKNIIRLFSQHKDDRKRVEKALEAANLSFGKNDSIAPENFSFDVFLTFYRHLCTRNEVDKIFYELGAKQKPYLTAEQFKEFLNAEQRDPRLNEILYPYFDIKRAQAIIDQYEPNGSLASKGHLTQEGFLRYLMSEENALVPPEKYDLSHDMDQPLAHYFINSSHNTYLTGHQLTGRSSVEMYRQTLLTGCRCIELDCWDGKGADEEPIITHGYTMCTEISFKEVIEAIAESAFKVSDYPVILSFENHCSPRQQAKMAAHCRNIFGDMLLVDALDSHPLKHASGLPSPELLKRKILIKIKRKHKHRVPKPKSKDSSNAAATQQSAISTATEATSAETSDGVAPTEVDAGDGSESDTSMEDSDEDDDVTGLTEEEEKRRMKEKKERGTAGQEAEAGMEMSELVNYIQPVHFHSFESAEKRNRSYECSSFVETQATNLLKELPVEFVNYNKRQLSRIYPKGTRVDSGNYLPQVFWNAGCQFVALNFQTLDLAMQLNLGLFEYNNRSGYMLKPECMRRKDRHFDPFAESTVDGIVANTVELRVISGQLLSDRRVSTYVEVDMYGIPADTVRKKFRTKTVPNNGINPIYGEEAFVFKKVVLPALAILRIAVLDENNRTLLGHRVLPVDGLRPGYRHICLRNECNQRGNMASLFVYINVRDYIPDSFAQFAAALANPIAYQSNIEKHTQQLSVFDEFDVDQQDVNGDDKEDSIRRDRNQSVISKSSDGPPISRGGSQHGQRPHMDKQQSTVSTNSQQAASGPPPPMSRMTSSVSNVMESVSAKLNAGAASKISSLPNSPHHQGENGGVKQPKTSNKIDVIKITRLKNAEVVPVITIETLQECRNYSRVVMKLEKDLDSLKKKHDKARASLIEVHQLQEEKLLVNQVKNKNAVEKLHRKASRRASKKGLHPNEGMAEKAKGELSVLMEKQEEEHRTLKQTQQESLLELIKCHLNERKELQLRYVPNLFATLETLCDSKYEEIRKKLDDLHNKEVNELKKRLDVQSREEMKNLVKKHKDKNELAREKKARKYMHYVKKGEFRDEVLRQAKKEVQELKDMLVKRQREMDEKREQLKSALQDEKRKREEEINEEFDRDWENARLEVRREPSNAGASEATNM</sequence>
<proteinExistence type="predicted"/>
<feature type="region of interest" description="Disordered" evidence="10">
    <location>
        <begin position="411"/>
        <end position="505"/>
    </location>
</feature>
<evidence type="ECO:0000256" key="9">
    <source>
        <dbReference type="SAM" id="Coils"/>
    </source>
</evidence>
<dbReference type="SUPFAM" id="SSF51695">
    <property type="entry name" value="PLC-like phosphodiesterases"/>
    <property type="match status" value="1"/>
</dbReference>
<dbReference type="GO" id="GO:0016042">
    <property type="term" value="P:lipid catabolic process"/>
    <property type="evidence" value="ECO:0007669"/>
    <property type="project" value="UniProtKB-KW"/>
</dbReference>
<dbReference type="GO" id="GO:0005737">
    <property type="term" value="C:cytoplasm"/>
    <property type="evidence" value="ECO:0007669"/>
    <property type="project" value="TreeGrafter"/>
</dbReference>
<dbReference type="InterPro" id="IPR011992">
    <property type="entry name" value="EF-hand-dom_pair"/>
</dbReference>
<dbReference type="InterPro" id="IPR035892">
    <property type="entry name" value="C2_domain_sf"/>
</dbReference>
<dbReference type="GO" id="GO:0051209">
    <property type="term" value="P:release of sequestered calcium ion into cytosol"/>
    <property type="evidence" value="ECO:0007669"/>
    <property type="project" value="TreeGrafter"/>
</dbReference>
<dbReference type="Pfam" id="PF22631">
    <property type="entry name" value="PLCB1-4-like_EFh"/>
    <property type="match status" value="1"/>
</dbReference>
<evidence type="ECO:0000256" key="2">
    <source>
        <dbReference type="ARBA" id="ARBA00022963"/>
    </source>
</evidence>
<keyword evidence="4 5" id="KW-0807">Transducer</keyword>
<dbReference type="AlphaFoldDB" id="A0A7I8W0G4"/>
<dbReference type="CDD" id="cd08591">
    <property type="entry name" value="PI-PLCc_beta"/>
    <property type="match status" value="1"/>
</dbReference>
<dbReference type="SUPFAM" id="SSF49562">
    <property type="entry name" value="C2 domain (Calcium/lipid-binding domain, CaLB)"/>
    <property type="match status" value="1"/>
</dbReference>
<dbReference type="EC" id="3.1.4.11" evidence="5"/>
<feature type="compositionally biased region" description="Basic residues" evidence="10">
    <location>
        <begin position="411"/>
        <end position="420"/>
    </location>
</feature>
<dbReference type="OrthoDB" id="269822at2759"/>
<feature type="compositionally biased region" description="Basic and acidic residues" evidence="10">
    <location>
        <begin position="484"/>
        <end position="496"/>
    </location>
</feature>
<feature type="region of interest" description="Disordered" evidence="10">
    <location>
        <begin position="896"/>
        <end position="917"/>
    </location>
</feature>
<dbReference type="Gene3D" id="1.10.238.10">
    <property type="entry name" value="EF-hand"/>
    <property type="match status" value="1"/>
</dbReference>
<gene>
    <name evidence="13" type="ORF">DGYR_LOCUS9899</name>
</gene>
<evidence type="ECO:0000259" key="11">
    <source>
        <dbReference type="PROSITE" id="PS50004"/>
    </source>
</evidence>
<dbReference type="PROSITE" id="PS50004">
    <property type="entry name" value="C2"/>
    <property type="match status" value="1"/>
</dbReference>
<dbReference type="GO" id="GO:0046488">
    <property type="term" value="P:phosphatidylinositol metabolic process"/>
    <property type="evidence" value="ECO:0007669"/>
    <property type="project" value="TreeGrafter"/>
</dbReference>
<dbReference type="InterPro" id="IPR000909">
    <property type="entry name" value="PLipase_C_PInositol-sp_X_dom"/>
</dbReference>
<feature type="binding site" evidence="7">
    <location>
        <position position="305"/>
    </location>
    <ligand>
        <name>Ca(2+)</name>
        <dbReference type="ChEBI" id="CHEBI:29108"/>
    </ligand>
</feature>
<evidence type="ECO:0000259" key="12">
    <source>
        <dbReference type="PROSITE" id="PS50008"/>
    </source>
</evidence>
<feature type="domain" description="C2" evidence="11">
    <location>
        <begin position="627"/>
        <end position="753"/>
    </location>
</feature>
<feature type="region of interest" description="Disordered" evidence="10">
    <location>
        <begin position="1168"/>
        <end position="1222"/>
    </location>
</feature>
<dbReference type="PRINTS" id="PR00390">
    <property type="entry name" value="PHPHLIPASEC"/>
</dbReference>
<protein>
    <recommendedName>
        <fullName evidence="5">1-phosphatidylinositol 4,5-bisphosphate phosphodiesterase</fullName>
        <ecNumber evidence="5">3.1.4.11</ecNumber>
    </recommendedName>
</protein>
<dbReference type="SUPFAM" id="SSF50729">
    <property type="entry name" value="PH domain-like"/>
    <property type="match status" value="1"/>
</dbReference>
<comment type="caution">
    <text evidence="13">The sequence shown here is derived from an EMBL/GenBank/DDBJ whole genome shotgun (WGS) entry which is preliminary data.</text>
</comment>
<dbReference type="GO" id="GO:0004435">
    <property type="term" value="F:phosphatidylinositol-4,5-bisphosphate phospholipase C activity"/>
    <property type="evidence" value="ECO:0007669"/>
    <property type="project" value="UniProtKB-UniRule"/>
</dbReference>
<dbReference type="CDD" id="cd00275">
    <property type="entry name" value="C2_PLC_like"/>
    <property type="match status" value="1"/>
</dbReference>
<evidence type="ECO:0000256" key="1">
    <source>
        <dbReference type="ARBA" id="ARBA00022801"/>
    </source>
</evidence>
<evidence type="ECO:0000256" key="3">
    <source>
        <dbReference type="ARBA" id="ARBA00023098"/>
    </source>
</evidence>
<feature type="compositionally biased region" description="Polar residues" evidence="10">
    <location>
        <begin position="852"/>
        <end position="864"/>
    </location>
</feature>
<dbReference type="Gene3D" id="3.20.20.190">
    <property type="entry name" value="Phosphatidylinositol (PI) phosphodiesterase"/>
    <property type="match status" value="1"/>
</dbReference>
<keyword evidence="2 5" id="KW-0442">Lipid degradation</keyword>
<dbReference type="InterPro" id="IPR001711">
    <property type="entry name" value="PLipase_C_Pinositol-sp_Y"/>
</dbReference>
<evidence type="ECO:0000256" key="8">
    <source>
        <dbReference type="RuleBase" id="RU361133"/>
    </source>
</evidence>
<comment type="catalytic activity">
    <reaction evidence="5 8">
        <text>a 1,2-diacyl-sn-glycero-3-phospho-(1D-myo-inositol-4,5-bisphosphate) + H2O = 1D-myo-inositol 1,4,5-trisphosphate + a 1,2-diacyl-sn-glycerol + H(+)</text>
        <dbReference type="Rhea" id="RHEA:33179"/>
        <dbReference type="ChEBI" id="CHEBI:15377"/>
        <dbReference type="ChEBI" id="CHEBI:15378"/>
        <dbReference type="ChEBI" id="CHEBI:17815"/>
        <dbReference type="ChEBI" id="CHEBI:58456"/>
        <dbReference type="ChEBI" id="CHEBI:203600"/>
        <dbReference type="EC" id="3.1.4.11"/>
    </reaction>
</comment>
<dbReference type="Gene3D" id="1.20.1230.10">
    <property type="entry name" value="Phospholipase C beta, distal C-terminal domain"/>
    <property type="match status" value="1"/>
</dbReference>
<feature type="compositionally biased region" description="Polar residues" evidence="10">
    <location>
        <begin position="896"/>
        <end position="905"/>
    </location>
</feature>
<dbReference type="Pfam" id="PF17787">
    <property type="entry name" value="PH_14"/>
    <property type="match status" value="1"/>
</dbReference>
<feature type="compositionally biased region" description="Low complexity" evidence="10">
    <location>
        <begin position="425"/>
        <end position="448"/>
    </location>
</feature>
<dbReference type="PIRSF" id="PIRSF000956">
    <property type="entry name" value="PLC-beta"/>
    <property type="match status" value="1"/>
</dbReference>
<dbReference type="InterPro" id="IPR017946">
    <property type="entry name" value="PLC-like_Pdiesterase_TIM-brl"/>
</dbReference>
<feature type="active site" evidence="6">
    <location>
        <position position="275"/>
    </location>
</feature>
<feature type="domain" description="PI-PLC Y-box" evidence="12">
    <location>
        <begin position="508"/>
        <end position="624"/>
    </location>
</feature>
<accession>A0A7I8W0G4</accession>
<dbReference type="GO" id="GO:0007186">
    <property type="term" value="P:G protein-coupled receptor signaling pathway"/>
    <property type="evidence" value="ECO:0007669"/>
    <property type="project" value="TreeGrafter"/>
</dbReference>
<organism evidence="13 14">
    <name type="scientific">Dimorphilus gyrociliatus</name>
    <dbReference type="NCBI Taxonomy" id="2664684"/>
    <lineage>
        <taxon>Eukaryota</taxon>
        <taxon>Metazoa</taxon>
        <taxon>Spiralia</taxon>
        <taxon>Lophotrochozoa</taxon>
        <taxon>Annelida</taxon>
        <taxon>Polychaeta</taxon>
        <taxon>Polychaeta incertae sedis</taxon>
        <taxon>Dinophilidae</taxon>
        <taxon>Dimorphilus</taxon>
    </lineage>
</organism>
<dbReference type="Pfam" id="PF00388">
    <property type="entry name" value="PI-PLC-X"/>
    <property type="match status" value="1"/>
</dbReference>
<dbReference type="CDD" id="cd16213">
    <property type="entry name" value="EFh_PI-PLC21"/>
    <property type="match status" value="1"/>
</dbReference>
<evidence type="ECO:0000313" key="14">
    <source>
        <dbReference type="Proteomes" id="UP000549394"/>
    </source>
</evidence>
<dbReference type="FunFam" id="3.20.20.190:FF:000039">
    <property type="entry name" value="Phosphoinositide phospholipase C"/>
    <property type="match status" value="1"/>
</dbReference>
<dbReference type="FunFam" id="2.60.40.150:FF:000008">
    <property type="entry name" value="1-phosphatidylinositol 4,5-bisphosphate phosphodiesterase"/>
    <property type="match status" value="1"/>
</dbReference>
<dbReference type="Gene3D" id="2.30.29.240">
    <property type="match status" value="1"/>
</dbReference>
<dbReference type="CDD" id="cd13361">
    <property type="entry name" value="PH_PLC_beta"/>
    <property type="match status" value="1"/>
</dbReference>
<keyword evidence="14" id="KW-1185">Reference proteome</keyword>
<dbReference type="PANTHER" id="PTHR10336:SF149">
    <property type="entry name" value="1-PHOSPHATIDYLINOSITOL 4,5-BISPHOSPHATE PHOSPHODIESTERASE CLASSES I AND II"/>
    <property type="match status" value="1"/>
</dbReference>
<keyword evidence="7" id="KW-0106">Calcium</keyword>
<dbReference type="SMART" id="SM00148">
    <property type="entry name" value="PLCXc"/>
    <property type="match status" value="1"/>
</dbReference>
<dbReference type="PROSITE" id="PS50007">
    <property type="entry name" value="PIPLC_X_DOMAIN"/>
    <property type="match status" value="1"/>
</dbReference>
<dbReference type="SUPFAM" id="SSF69989">
    <property type="entry name" value="C-terminal domain of PLC-beta"/>
    <property type="match status" value="1"/>
</dbReference>
<evidence type="ECO:0000256" key="10">
    <source>
        <dbReference type="SAM" id="MobiDB-lite"/>
    </source>
</evidence>
<dbReference type="GO" id="GO:0005509">
    <property type="term" value="F:calcium ion binding"/>
    <property type="evidence" value="ECO:0007669"/>
    <property type="project" value="UniProtKB-UniRule"/>
</dbReference>
<evidence type="ECO:0000256" key="5">
    <source>
        <dbReference type="PIRNR" id="PIRNR000956"/>
    </source>
</evidence>
<dbReference type="Gene3D" id="2.60.40.150">
    <property type="entry name" value="C2 domain"/>
    <property type="match status" value="1"/>
</dbReference>
<feature type="compositionally biased region" description="Basic and acidic residues" evidence="10">
    <location>
        <begin position="1168"/>
        <end position="1190"/>
    </location>
</feature>
<dbReference type="SUPFAM" id="SSF47473">
    <property type="entry name" value="EF-hand"/>
    <property type="match status" value="1"/>
</dbReference>
<reference evidence="13 14" key="1">
    <citation type="submission" date="2020-08" db="EMBL/GenBank/DDBJ databases">
        <authorList>
            <person name="Hejnol A."/>
        </authorList>
    </citation>
    <scope>NUCLEOTIDE SEQUENCE [LARGE SCALE GENOMIC DNA]</scope>
</reference>
<dbReference type="FunFam" id="1.10.238.10:FF:000024">
    <property type="entry name" value="1-phosphatidylinositol 4,5-bisphosphate phosphodiesterase"/>
    <property type="match status" value="1"/>
</dbReference>
<feature type="compositionally biased region" description="Acidic residues" evidence="10">
    <location>
        <begin position="457"/>
        <end position="483"/>
    </location>
</feature>
<feature type="active site" evidence="6">
    <location>
        <position position="322"/>
    </location>
</feature>
<feature type="binding site" evidence="7">
    <location>
        <position position="307"/>
    </location>
    <ligand>
        <name>Ca(2+)</name>
        <dbReference type="ChEBI" id="CHEBI:29108"/>
    </ligand>
</feature>
<dbReference type="InterPro" id="IPR037862">
    <property type="entry name" value="PLC-beta_PH"/>
</dbReference>
<feature type="compositionally biased region" description="Basic and acidic residues" evidence="10">
    <location>
        <begin position="1199"/>
        <end position="1211"/>
    </location>
</feature>
<dbReference type="PANTHER" id="PTHR10336">
    <property type="entry name" value="PHOSPHOINOSITIDE-SPECIFIC PHOSPHOLIPASE C FAMILY PROTEIN"/>
    <property type="match status" value="1"/>
</dbReference>
<dbReference type="SMART" id="SM00239">
    <property type="entry name" value="C2"/>
    <property type="match status" value="1"/>
</dbReference>
<keyword evidence="3 5" id="KW-0443">Lipid metabolism</keyword>
<dbReference type="InterPro" id="IPR016280">
    <property type="entry name" value="PLC-beta"/>
</dbReference>
<dbReference type="InterPro" id="IPR000008">
    <property type="entry name" value="C2_dom"/>
</dbReference>
<dbReference type="InterPro" id="IPR042531">
    <property type="entry name" value="PLC-beta_C_sf"/>
</dbReference>
<evidence type="ECO:0000256" key="6">
    <source>
        <dbReference type="PIRSR" id="PIRSR000956-1"/>
    </source>
</evidence>
<comment type="cofactor">
    <cofactor evidence="7">
        <name>Ca(2+)</name>
        <dbReference type="ChEBI" id="CHEBI:29108"/>
    </cofactor>
    <text evidence="7">Binds 1 Ca(2+) ion per subunit.</text>
</comment>
<dbReference type="EMBL" id="CAJFCJ010000015">
    <property type="protein sequence ID" value="CAD5122041.1"/>
    <property type="molecule type" value="Genomic_DNA"/>
</dbReference>
<dbReference type="Proteomes" id="UP000549394">
    <property type="component" value="Unassembled WGS sequence"/>
</dbReference>
<keyword evidence="7" id="KW-0479">Metal-binding</keyword>
<evidence type="ECO:0000313" key="13">
    <source>
        <dbReference type="EMBL" id="CAD5122041.1"/>
    </source>
</evidence>
<name>A0A7I8W0G4_9ANNE</name>
<feature type="coiled-coil region" evidence="9">
    <location>
        <begin position="947"/>
        <end position="974"/>
    </location>
</feature>
<dbReference type="Pfam" id="PF00387">
    <property type="entry name" value="PI-PLC-Y"/>
    <property type="match status" value="1"/>
</dbReference>